<feature type="non-terminal residue" evidence="1">
    <location>
        <position position="1"/>
    </location>
</feature>
<accession>A0A6A0A6D1</accession>
<gene>
    <name evidence="1" type="ORF">HaLaN_26501</name>
</gene>
<dbReference type="EMBL" id="BLLF01003733">
    <property type="protein sequence ID" value="GFH28078.1"/>
    <property type="molecule type" value="Genomic_DNA"/>
</dbReference>
<protein>
    <submittedName>
        <fullName evidence="1">Uncharacterized protein</fullName>
    </submittedName>
</protein>
<dbReference type="AlphaFoldDB" id="A0A6A0A6D1"/>
<evidence type="ECO:0000313" key="2">
    <source>
        <dbReference type="Proteomes" id="UP000485058"/>
    </source>
</evidence>
<dbReference type="Proteomes" id="UP000485058">
    <property type="component" value="Unassembled WGS sequence"/>
</dbReference>
<name>A0A6A0A6D1_HAELA</name>
<proteinExistence type="predicted"/>
<comment type="caution">
    <text evidence="1">The sequence shown here is derived from an EMBL/GenBank/DDBJ whole genome shotgun (WGS) entry which is preliminary data.</text>
</comment>
<evidence type="ECO:0000313" key="1">
    <source>
        <dbReference type="EMBL" id="GFH28078.1"/>
    </source>
</evidence>
<keyword evidence="2" id="KW-1185">Reference proteome</keyword>
<organism evidence="1 2">
    <name type="scientific">Haematococcus lacustris</name>
    <name type="common">Green alga</name>
    <name type="synonym">Haematococcus pluvialis</name>
    <dbReference type="NCBI Taxonomy" id="44745"/>
    <lineage>
        <taxon>Eukaryota</taxon>
        <taxon>Viridiplantae</taxon>
        <taxon>Chlorophyta</taxon>
        <taxon>core chlorophytes</taxon>
        <taxon>Chlorophyceae</taxon>
        <taxon>CS clade</taxon>
        <taxon>Chlamydomonadales</taxon>
        <taxon>Haematococcaceae</taxon>
        <taxon>Haematococcus</taxon>
    </lineage>
</organism>
<sequence>SLGLSSRDISSHIIPNAAELLQQDVRTRLLPAVMCPRVLLSSVDTELRPRVQYLRQQLGLEAGECSFSWPAGAAAAGSERGLAGAAAAAHSGDLTLLSRANLRRNLLNELGPRFSYARDRQLLHCLLDYDPEWE</sequence>
<reference evidence="1 2" key="1">
    <citation type="submission" date="2020-02" db="EMBL/GenBank/DDBJ databases">
        <title>Draft genome sequence of Haematococcus lacustris strain NIES-144.</title>
        <authorList>
            <person name="Morimoto D."/>
            <person name="Nakagawa S."/>
            <person name="Yoshida T."/>
            <person name="Sawayama S."/>
        </authorList>
    </citation>
    <scope>NUCLEOTIDE SEQUENCE [LARGE SCALE GENOMIC DNA]</scope>
    <source>
        <strain evidence="1 2">NIES-144</strain>
    </source>
</reference>